<feature type="region of interest" description="Disordered" evidence="1">
    <location>
        <begin position="1"/>
        <end position="26"/>
    </location>
</feature>
<evidence type="ECO:0000256" key="1">
    <source>
        <dbReference type="SAM" id="MobiDB-lite"/>
    </source>
</evidence>
<dbReference type="AlphaFoldDB" id="A0A645DWR6"/>
<feature type="compositionally biased region" description="Low complexity" evidence="1">
    <location>
        <begin position="17"/>
        <end position="26"/>
    </location>
</feature>
<name>A0A645DWR6_9ZZZZ</name>
<protein>
    <submittedName>
        <fullName evidence="2">Uncharacterized protein</fullName>
    </submittedName>
</protein>
<proteinExistence type="predicted"/>
<comment type="caution">
    <text evidence="2">The sequence shown here is derived from an EMBL/GenBank/DDBJ whole genome shotgun (WGS) entry which is preliminary data.</text>
</comment>
<dbReference type="EMBL" id="VSSQ01040346">
    <property type="protein sequence ID" value="MPM93568.1"/>
    <property type="molecule type" value="Genomic_DNA"/>
</dbReference>
<organism evidence="2">
    <name type="scientific">bioreactor metagenome</name>
    <dbReference type="NCBI Taxonomy" id="1076179"/>
    <lineage>
        <taxon>unclassified sequences</taxon>
        <taxon>metagenomes</taxon>
        <taxon>ecological metagenomes</taxon>
    </lineage>
</organism>
<reference evidence="2" key="1">
    <citation type="submission" date="2019-08" db="EMBL/GenBank/DDBJ databases">
        <authorList>
            <person name="Kucharzyk K."/>
            <person name="Murdoch R.W."/>
            <person name="Higgins S."/>
            <person name="Loffler F."/>
        </authorList>
    </citation>
    <scope>NUCLEOTIDE SEQUENCE</scope>
</reference>
<gene>
    <name evidence="2" type="ORF">SDC9_140707</name>
</gene>
<accession>A0A645DWR6</accession>
<sequence length="85" mass="8827">MGSAYLMLDAAPEEAEPPSAAIGTGVTGAAADWTAAGTAEGAPPSIFWPHSLQKRWPEPMAAPQVGQTESTAGLAYVRTELRLVF</sequence>
<evidence type="ECO:0000313" key="2">
    <source>
        <dbReference type="EMBL" id="MPM93568.1"/>
    </source>
</evidence>